<protein>
    <submittedName>
        <fullName evidence="1">Uncharacterized protein</fullName>
    </submittedName>
</protein>
<accession>A0A9D3LP09</accession>
<proteinExistence type="predicted"/>
<sequence>MASLDSRGIWELRVTGENWDLLDPEARMALRVPKVGLGFLGILVLLGLMAKRASLVFQGCQVTQVDKVQRDLRDFKVFQERMEKKEHEVQLESLGQEDRGDQLVHVERGVQEVQQERRGLRVTQEAMVLLDHQAKGVFQGLRVQLDSLDQRAHLAQLEKMDFLDTLGREVKLASKARLDLLDHQVLLDLRAQQVKLDQWETGATQDLLGPLVSRAFRELQGKRGPRVTRVPLALLVKMAHLV</sequence>
<evidence type="ECO:0000313" key="1">
    <source>
        <dbReference type="EMBL" id="KAG5834482.1"/>
    </source>
</evidence>
<gene>
    <name evidence="1" type="ORF">ANANG_G00261980</name>
</gene>
<organism evidence="1 2">
    <name type="scientific">Anguilla anguilla</name>
    <name type="common">European freshwater eel</name>
    <name type="synonym">Muraena anguilla</name>
    <dbReference type="NCBI Taxonomy" id="7936"/>
    <lineage>
        <taxon>Eukaryota</taxon>
        <taxon>Metazoa</taxon>
        <taxon>Chordata</taxon>
        <taxon>Craniata</taxon>
        <taxon>Vertebrata</taxon>
        <taxon>Euteleostomi</taxon>
        <taxon>Actinopterygii</taxon>
        <taxon>Neopterygii</taxon>
        <taxon>Teleostei</taxon>
        <taxon>Anguilliformes</taxon>
        <taxon>Anguillidae</taxon>
        <taxon>Anguilla</taxon>
    </lineage>
</organism>
<dbReference type="Proteomes" id="UP001044222">
    <property type="component" value="Chromosome 15"/>
</dbReference>
<comment type="caution">
    <text evidence="1">The sequence shown here is derived from an EMBL/GenBank/DDBJ whole genome shotgun (WGS) entry which is preliminary data.</text>
</comment>
<keyword evidence="2" id="KW-1185">Reference proteome</keyword>
<name>A0A9D3LP09_ANGAN</name>
<evidence type="ECO:0000313" key="2">
    <source>
        <dbReference type="Proteomes" id="UP001044222"/>
    </source>
</evidence>
<dbReference type="EMBL" id="JAFIRN010000015">
    <property type="protein sequence ID" value="KAG5834482.1"/>
    <property type="molecule type" value="Genomic_DNA"/>
</dbReference>
<dbReference type="AlphaFoldDB" id="A0A9D3LP09"/>
<reference evidence="1" key="1">
    <citation type="submission" date="2021-01" db="EMBL/GenBank/DDBJ databases">
        <title>A chromosome-scale assembly of European eel, Anguilla anguilla.</title>
        <authorList>
            <person name="Henkel C."/>
            <person name="Jong-Raadsen S.A."/>
            <person name="Dufour S."/>
            <person name="Weltzien F.-A."/>
            <person name="Palstra A.P."/>
            <person name="Pelster B."/>
            <person name="Spaink H.P."/>
            <person name="Van Den Thillart G.E."/>
            <person name="Jansen H."/>
            <person name="Zahm M."/>
            <person name="Klopp C."/>
            <person name="Cedric C."/>
            <person name="Louis A."/>
            <person name="Berthelot C."/>
            <person name="Parey E."/>
            <person name="Roest Crollius H."/>
            <person name="Montfort J."/>
            <person name="Robinson-Rechavi M."/>
            <person name="Bucao C."/>
            <person name="Bouchez O."/>
            <person name="Gislard M."/>
            <person name="Lluch J."/>
            <person name="Milhes M."/>
            <person name="Lampietro C."/>
            <person name="Lopez Roques C."/>
            <person name="Donnadieu C."/>
            <person name="Braasch I."/>
            <person name="Desvignes T."/>
            <person name="Postlethwait J."/>
            <person name="Bobe J."/>
            <person name="Guiguen Y."/>
            <person name="Dirks R."/>
        </authorList>
    </citation>
    <scope>NUCLEOTIDE SEQUENCE</scope>
    <source>
        <strain evidence="1">Tag_6206</strain>
        <tissue evidence="1">Liver</tissue>
    </source>
</reference>